<dbReference type="GeneID" id="49205401"/>
<reference evidence="2" key="1">
    <citation type="submission" date="2022-01" db="EMBL/GenBank/DDBJ databases">
        <title>Novel bile acid biosynthetic pathways are enriched in the microbiome of centenarians.</title>
        <authorList>
            <person name="Sato Y."/>
            <person name="Atarashi K."/>
            <person name="Plichta R.D."/>
            <person name="Arai Y."/>
            <person name="Sasajima S."/>
            <person name="Kearney M.S."/>
            <person name="Suda W."/>
            <person name="Takeshita K."/>
            <person name="Sasaki T."/>
            <person name="Okamoto S."/>
            <person name="Skelly N.A."/>
            <person name="Okamura Y."/>
            <person name="Vlamakis H."/>
            <person name="Li Y."/>
            <person name="Tanoue T."/>
            <person name="Takei H."/>
            <person name="Nittono H."/>
            <person name="Narushima S."/>
            <person name="Irie J."/>
            <person name="Itoh H."/>
            <person name="Moriya K."/>
            <person name="Sugiura Y."/>
            <person name="Suematsu M."/>
            <person name="Moritoki N."/>
            <person name="Shibata S."/>
            <person name="Littman R.D."/>
            <person name="Fischbach A.M."/>
            <person name="Uwamino Y."/>
            <person name="Inoue T."/>
            <person name="Honda A."/>
            <person name="Hattori M."/>
            <person name="Murai T."/>
            <person name="Xavier J.R."/>
            <person name="Hirose N."/>
            <person name="Honda K."/>
        </authorList>
    </citation>
    <scope>NUCLEOTIDE SEQUENCE</scope>
    <source>
        <strain evidence="2">CE91-St3</strain>
    </source>
</reference>
<keyword evidence="1" id="KW-0175">Coiled coil</keyword>
<evidence type="ECO:0000256" key="1">
    <source>
        <dbReference type="SAM" id="Coils"/>
    </source>
</evidence>
<accession>A0AA37NXZ7</accession>
<feature type="coiled-coil region" evidence="1">
    <location>
        <begin position="47"/>
        <end position="81"/>
    </location>
</feature>
<comment type="caution">
    <text evidence="2">The sequence shown here is derived from an EMBL/GenBank/DDBJ whole genome shotgun (WGS) entry which is preliminary data.</text>
</comment>
<dbReference type="RefSeq" id="WP_005638355.1">
    <property type="nucleotide sequence ID" value="NZ_BAABYG010000001.1"/>
</dbReference>
<protein>
    <submittedName>
        <fullName evidence="2">Uncharacterized protein</fullName>
    </submittedName>
</protein>
<evidence type="ECO:0000313" key="2">
    <source>
        <dbReference type="EMBL" id="GKH71539.1"/>
    </source>
</evidence>
<evidence type="ECO:0000313" key="3">
    <source>
        <dbReference type="Proteomes" id="UP001055114"/>
    </source>
</evidence>
<dbReference type="EMBL" id="BQNZ01000001">
    <property type="protein sequence ID" value="GKH71539.1"/>
    <property type="molecule type" value="Genomic_DNA"/>
</dbReference>
<dbReference type="Proteomes" id="UP001055114">
    <property type="component" value="Unassembled WGS sequence"/>
</dbReference>
<sequence>MNVELTDILTIIGTLGGFEAIKWGISFYTNRKTNARIEDAHADVEEFKALREYNEFLQKQLSEKEERFVEQTGRLRQVQDELFTLKESYSDVKLELAMKRCERKKCGDREPQNGY</sequence>
<gene>
    <name evidence="2" type="ORF">CE91St3_14020</name>
</gene>
<name>A0AA37NXZ7_9BACT</name>
<organism evidence="2 3">
    <name type="scientific">Parabacteroides merdae</name>
    <dbReference type="NCBI Taxonomy" id="46503"/>
    <lineage>
        <taxon>Bacteria</taxon>
        <taxon>Pseudomonadati</taxon>
        <taxon>Bacteroidota</taxon>
        <taxon>Bacteroidia</taxon>
        <taxon>Bacteroidales</taxon>
        <taxon>Tannerellaceae</taxon>
        <taxon>Parabacteroides</taxon>
    </lineage>
</organism>
<dbReference type="AlphaFoldDB" id="A0AA37NXZ7"/>
<proteinExistence type="predicted"/>